<sequence>FWAGFAWLKLPVADARDLVELAAPISDGRGWECTSPIVPQRGRLPIANLYFPGEQISDLIHILTAVKGKP</sequence>
<dbReference type="Proteomes" id="UP001597083">
    <property type="component" value="Unassembled WGS sequence"/>
</dbReference>
<dbReference type="EMBL" id="JBHTIR010004242">
    <property type="protein sequence ID" value="MFD0856741.1"/>
    <property type="molecule type" value="Genomic_DNA"/>
</dbReference>
<organism evidence="1 2">
    <name type="scientific">Actinomadura adrarensis</name>
    <dbReference type="NCBI Taxonomy" id="1819600"/>
    <lineage>
        <taxon>Bacteria</taxon>
        <taxon>Bacillati</taxon>
        <taxon>Actinomycetota</taxon>
        <taxon>Actinomycetes</taxon>
        <taxon>Streptosporangiales</taxon>
        <taxon>Thermomonosporaceae</taxon>
        <taxon>Actinomadura</taxon>
    </lineage>
</organism>
<accession>A0ABW3CTD6</accession>
<evidence type="ECO:0000313" key="1">
    <source>
        <dbReference type="EMBL" id="MFD0856741.1"/>
    </source>
</evidence>
<keyword evidence="2" id="KW-1185">Reference proteome</keyword>
<proteinExistence type="predicted"/>
<gene>
    <name evidence="1" type="ORF">ACFQ07_31200</name>
</gene>
<protein>
    <submittedName>
        <fullName evidence="1">Uncharacterized protein</fullName>
    </submittedName>
</protein>
<evidence type="ECO:0000313" key="2">
    <source>
        <dbReference type="Proteomes" id="UP001597083"/>
    </source>
</evidence>
<name>A0ABW3CTD6_9ACTN</name>
<comment type="caution">
    <text evidence="1">The sequence shown here is derived from an EMBL/GenBank/DDBJ whole genome shotgun (WGS) entry which is preliminary data.</text>
</comment>
<feature type="non-terminal residue" evidence="1">
    <location>
        <position position="1"/>
    </location>
</feature>
<reference evidence="2" key="1">
    <citation type="journal article" date="2019" name="Int. J. Syst. Evol. Microbiol.">
        <title>The Global Catalogue of Microorganisms (GCM) 10K type strain sequencing project: providing services to taxonomists for standard genome sequencing and annotation.</title>
        <authorList>
            <consortium name="The Broad Institute Genomics Platform"/>
            <consortium name="The Broad Institute Genome Sequencing Center for Infectious Disease"/>
            <person name="Wu L."/>
            <person name="Ma J."/>
        </authorList>
    </citation>
    <scope>NUCLEOTIDE SEQUENCE [LARGE SCALE GENOMIC DNA]</scope>
    <source>
        <strain evidence="2">JCM 31696</strain>
    </source>
</reference>